<dbReference type="GO" id="GO:0032259">
    <property type="term" value="P:methylation"/>
    <property type="evidence" value="ECO:0007669"/>
    <property type="project" value="UniProtKB-KW"/>
</dbReference>
<dbReference type="InterPro" id="IPR029063">
    <property type="entry name" value="SAM-dependent_MTases_sf"/>
</dbReference>
<evidence type="ECO:0000256" key="1">
    <source>
        <dbReference type="ARBA" id="ARBA00004496"/>
    </source>
</evidence>
<dbReference type="PROSITE" id="PS01279">
    <property type="entry name" value="PCMT"/>
    <property type="match status" value="1"/>
</dbReference>
<keyword evidence="6 9" id="KW-0808">Transferase</keyword>
<proteinExistence type="inferred from homology"/>
<organism evidence="9 10">
    <name type="scientific">Schistosoma japonicum</name>
    <name type="common">Blood fluke</name>
    <dbReference type="NCBI Taxonomy" id="6182"/>
    <lineage>
        <taxon>Eukaryota</taxon>
        <taxon>Metazoa</taxon>
        <taxon>Spiralia</taxon>
        <taxon>Lophotrochozoa</taxon>
        <taxon>Platyhelminthes</taxon>
        <taxon>Trematoda</taxon>
        <taxon>Digenea</taxon>
        <taxon>Strigeidida</taxon>
        <taxon>Schistosomatoidea</taxon>
        <taxon>Schistosomatidae</taxon>
        <taxon>Schistosoma</taxon>
    </lineage>
</organism>
<dbReference type="GO" id="GO:0004719">
    <property type="term" value="F:protein-L-isoaspartate (D-aspartate) O-methyltransferase activity"/>
    <property type="evidence" value="ECO:0007669"/>
    <property type="project" value="UniProtKB-EC"/>
</dbReference>
<dbReference type="Gene3D" id="3.40.50.150">
    <property type="entry name" value="Vaccinia Virus protein VP39"/>
    <property type="match status" value="1"/>
</dbReference>
<keyword evidence="7" id="KW-0949">S-adenosyl-L-methionine</keyword>
<dbReference type="InterPro" id="IPR000682">
    <property type="entry name" value="PCMT"/>
</dbReference>
<evidence type="ECO:0000256" key="2">
    <source>
        <dbReference type="ARBA" id="ARBA00005369"/>
    </source>
</evidence>
<keyword evidence="8" id="KW-0472">Membrane</keyword>
<protein>
    <recommendedName>
        <fullName evidence="3">protein-L-isoaspartate(D-aspartate) O-methyltransferase</fullName>
        <ecNumber evidence="3">2.1.1.77</ecNumber>
    </recommendedName>
</protein>
<dbReference type="GO" id="GO:0005737">
    <property type="term" value="C:cytoplasm"/>
    <property type="evidence" value="ECO:0007669"/>
    <property type="project" value="UniProtKB-SubCell"/>
</dbReference>
<dbReference type="EC" id="2.1.1.77" evidence="3"/>
<reference evidence="9 10" key="1">
    <citation type="submission" date="2019-03" db="EMBL/GenBank/DDBJ databases">
        <title>An improved genome assembly of the fluke Schistosoma japonicum.</title>
        <authorList>
            <person name="Hu W."/>
            <person name="Luo F."/>
            <person name="Yin M."/>
            <person name="Mo X."/>
            <person name="Sun C."/>
            <person name="Wu Q."/>
            <person name="Zhu B."/>
            <person name="Xiang M."/>
            <person name="Wang J."/>
            <person name="Wang Y."/>
            <person name="Zhang T."/>
            <person name="Xu B."/>
            <person name="Zheng H."/>
            <person name="Feng Z."/>
        </authorList>
    </citation>
    <scope>NUCLEOTIDE SEQUENCE [LARGE SCALE GENOMIC DNA]</scope>
    <source>
        <strain evidence="9">HuSjv2</strain>
        <tissue evidence="9">Worms</tissue>
    </source>
</reference>
<dbReference type="Pfam" id="PF01135">
    <property type="entry name" value="PCMT"/>
    <property type="match status" value="1"/>
</dbReference>
<keyword evidence="8" id="KW-0812">Transmembrane</keyword>
<dbReference type="Proteomes" id="UP000311919">
    <property type="component" value="Unassembled WGS sequence"/>
</dbReference>
<dbReference type="PANTHER" id="PTHR11579:SF0">
    <property type="entry name" value="PROTEIN-L-ISOASPARTATE(D-ASPARTATE) O-METHYLTRANSFERASE"/>
    <property type="match status" value="1"/>
</dbReference>
<comment type="caution">
    <text evidence="9">The sequence shown here is derived from an EMBL/GenBank/DDBJ whole genome shotgun (WGS) entry which is preliminary data.</text>
</comment>
<dbReference type="PANTHER" id="PTHR11579">
    <property type="entry name" value="PROTEIN-L-ISOASPARTATE O-METHYLTRANSFERASE"/>
    <property type="match status" value="1"/>
</dbReference>
<dbReference type="OrthoDB" id="73890at2759"/>
<name>A0A4Z2CP22_SCHJA</name>
<keyword evidence="8" id="KW-1133">Transmembrane helix</keyword>
<accession>A0A4Z2CP22</accession>
<gene>
    <name evidence="9" type="ORF">EWB00_008794</name>
</gene>
<keyword evidence="5 9" id="KW-0489">Methyltransferase</keyword>
<evidence type="ECO:0000256" key="3">
    <source>
        <dbReference type="ARBA" id="ARBA00011890"/>
    </source>
</evidence>
<dbReference type="AlphaFoldDB" id="A0A4Z2CP22"/>
<evidence type="ECO:0000256" key="8">
    <source>
        <dbReference type="SAM" id="Phobius"/>
    </source>
</evidence>
<keyword evidence="10" id="KW-1185">Reference proteome</keyword>
<evidence type="ECO:0000313" key="10">
    <source>
        <dbReference type="Proteomes" id="UP000311919"/>
    </source>
</evidence>
<evidence type="ECO:0000256" key="4">
    <source>
        <dbReference type="ARBA" id="ARBA00022490"/>
    </source>
</evidence>
<evidence type="ECO:0000256" key="6">
    <source>
        <dbReference type="ARBA" id="ARBA00022679"/>
    </source>
</evidence>
<evidence type="ECO:0000256" key="5">
    <source>
        <dbReference type="ARBA" id="ARBA00022603"/>
    </source>
</evidence>
<evidence type="ECO:0000256" key="7">
    <source>
        <dbReference type="ARBA" id="ARBA00022691"/>
    </source>
</evidence>
<feature type="transmembrane region" description="Helical" evidence="8">
    <location>
        <begin position="215"/>
        <end position="233"/>
    </location>
</feature>
<feature type="transmembrane region" description="Helical" evidence="8">
    <location>
        <begin position="178"/>
        <end position="195"/>
    </location>
</feature>
<sequence length="234" mass="25729">MAWKSSGSTHTDLINNLFKNRVITSETVKNTMLHVDRAYFAKSSPYEDRPSSIGYGATISAPHMHAYALEALKDHLKPGAHALDVGSGSGYLTACMALMVGPTGVAVGIEHVDKLTDFSLSNVRNWFNHSQYAQSSGIELGKQLKLVTGDGRQGWLPDAPYDAIHVGAAAHMIPDAEVALTSFFLYYCFACFFPLRNQKVVSSMQPIHISCNKVLIVLCCYLDMISLMIFMYLV</sequence>
<keyword evidence="4" id="KW-0963">Cytoplasm</keyword>
<comment type="subcellular location">
    <subcellularLocation>
        <location evidence="1">Cytoplasm</location>
    </subcellularLocation>
</comment>
<dbReference type="SUPFAM" id="SSF53335">
    <property type="entry name" value="S-adenosyl-L-methionine-dependent methyltransferases"/>
    <property type="match status" value="1"/>
</dbReference>
<evidence type="ECO:0000313" key="9">
    <source>
        <dbReference type="EMBL" id="TNN05918.1"/>
    </source>
</evidence>
<comment type="similarity">
    <text evidence="2">Belongs to the methyltransferase superfamily. L-isoaspartyl/D-aspartyl protein methyltransferase family.</text>
</comment>
<dbReference type="EMBL" id="SKCS01000493">
    <property type="protein sequence ID" value="TNN05918.1"/>
    <property type="molecule type" value="Genomic_DNA"/>
</dbReference>